<dbReference type="InterPro" id="IPR016181">
    <property type="entry name" value="Acyl_CoA_acyltransferase"/>
</dbReference>
<dbReference type="AlphaFoldDB" id="A0A7W7HZY4"/>
<reference evidence="1 2" key="1">
    <citation type="submission" date="2020-08" db="EMBL/GenBank/DDBJ databases">
        <title>Sequencing the genomes of 1000 actinobacteria strains.</title>
        <authorList>
            <person name="Klenk H.-P."/>
        </authorList>
    </citation>
    <scope>NUCLEOTIDE SEQUENCE [LARGE SCALE GENOMIC DNA]</scope>
    <source>
        <strain evidence="1 2">DSM 43149</strain>
    </source>
</reference>
<dbReference type="RefSeq" id="WP_184995135.1">
    <property type="nucleotide sequence ID" value="NZ_BOMK01000023.1"/>
</dbReference>
<sequence length="105" mass="11646">MSIMIRALVGADVGKVAEFSLRAWALVFESFEKVLGEDIYKRVYPDWLSSQASDVAQTCQNHESTTWIADDNGEPIGFVTVVFTAHSRDHRQESPKTAEVDAAAE</sequence>
<accession>A0A7W7HZY4</accession>
<name>A0A7W7HZY4_9ACTN</name>
<organism evidence="1 2">
    <name type="scientific">Actinoplanes digitatis</name>
    <dbReference type="NCBI Taxonomy" id="1868"/>
    <lineage>
        <taxon>Bacteria</taxon>
        <taxon>Bacillati</taxon>
        <taxon>Actinomycetota</taxon>
        <taxon>Actinomycetes</taxon>
        <taxon>Micromonosporales</taxon>
        <taxon>Micromonosporaceae</taxon>
        <taxon>Actinoplanes</taxon>
    </lineage>
</organism>
<dbReference type="Proteomes" id="UP000578112">
    <property type="component" value="Unassembled WGS sequence"/>
</dbReference>
<dbReference type="Gene3D" id="3.40.630.30">
    <property type="match status" value="1"/>
</dbReference>
<dbReference type="EMBL" id="JACHNH010000001">
    <property type="protein sequence ID" value="MBB4763885.1"/>
    <property type="molecule type" value="Genomic_DNA"/>
</dbReference>
<dbReference type="SUPFAM" id="SSF55729">
    <property type="entry name" value="Acyl-CoA N-acyltransferases (Nat)"/>
    <property type="match status" value="1"/>
</dbReference>
<evidence type="ECO:0000313" key="1">
    <source>
        <dbReference type="EMBL" id="MBB4763885.1"/>
    </source>
</evidence>
<keyword evidence="2" id="KW-1185">Reference proteome</keyword>
<evidence type="ECO:0000313" key="2">
    <source>
        <dbReference type="Proteomes" id="UP000578112"/>
    </source>
</evidence>
<proteinExistence type="predicted"/>
<protein>
    <submittedName>
        <fullName evidence="1">Uncharacterized protein</fullName>
    </submittedName>
</protein>
<gene>
    <name evidence="1" type="ORF">BJ971_004441</name>
</gene>
<comment type="caution">
    <text evidence="1">The sequence shown here is derived from an EMBL/GenBank/DDBJ whole genome shotgun (WGS) entry which is preliminary data.</text>
</comment>